<sequence length="494" mass="54109">MSNRVRIGVMGVYHETNTFAPGLTEWDAFQVTSTWGRDAFLSAFAETKTTMGGVIDVARLENVELLPGVYATATPSGMVSGNAARMVIDELVRSVTPDIDGLLIIFHGAMVSEHHLDMETAVLREIRKKTGLILPIAVTVDLHANLGEEMIGLCDLLIGYDTYPHTDAYERGEEALRLLMRQIRKEIKPIMMLSRPHMLVVPQKMVTTEGAMKEIMEAAFQMERHPEVLNVTVCGGFPYSDIPQAGMSFVVTTNGNEVLARSCAEKLSGLAWKNRDRFRFREKTGEDAIQDAGLVKEGPIIVVEGSDNVGGGAPADGTHLLPALLRHHVSSLIVIRDKEAVKLACELGIGASLACCVGGKSDKLHGSPVPIDGKIRMLFDGKYKHRGPYMTGSSARMGRTAVVEAKRVTLVLTEERVPPWDIGHISSIGLDPCDYHLIVVKSAVAWRSAFGPYAKQVIEADTPGCCTASLHRLAYSQLQRPIFPFDFTEKENEE</sequence>
<dbReference type="InterPro" id="IPR015995">
    <property type="entry name" value="MlrC_N"/>
</dbReference>
<dbReference type="Proteomes" id="UP000616779">
    <property type="component" value="Unassembled WGS sequence"/>
</dbReference>
<evidence type="ECO:0000313" key="4">
    <source>
        <dbReference type="Proteomes" id="UP000616779"/>
    </source>
</evidence>
<gene>
    <name evidence="3" type="ORF">GC098_09225</name>
</gene>
<evidence type="ECO:0000313" key="3">
    <source>
        <dbReference type="EMBL" id="NOU71601.1"/>
    </source>
</evidence>
<proteinExistence type="predicted"/>
<dbReference type="InterPro" id="IPR010799">
    <property type="entry name" value="MlrC_C"/>
</dbReference>
<keyword evidence="4" id="KW-1185">Reference proteome</keyword>
<dbReference type="InterPro" id="IPR009197">
    <property type="entry name" value="MlrC"/>
</dbReference>
<dbReference type="RefSeq" id="WP_171642923.1">
    <property type="nucleotide sequence ID" value="NZ_WHOA01000072.1"/>
</dbReference>
<organism evidence="3 4">
    <name type="scientific">Paenibacillus phytorum</name>
    <dbReference type="NCBI Taxonomy" id="2654977"/>
    <lineage>
        <taxon>Bacteria</taxon>
        <taxon>Bacillati</taxon>
        <taxon>Bacillota</taxon>
        <taxon>Bacilli</taxon>
        <taxon>Bacillales</taxon>
        <taxon>Paenibacillaceae</taxon>
        <taxon>Paenibacillus</taxon>
    </lineage>
</organism>
<comment type="caution">
    <text evidence="3">The sequence shown here is derived from an EMBL/GenBank/DDBJ whole genome shotgun (WGS) entry which is preliminary data.</text>
</comment>
<evidence type="ECO:0000259" key="2">
    <source>
        <dbReference type="Pfam" id="PF07364"/>
    </source>
</evidence>
<evidence type="ECO:0000259" key="1">
    <source>
        <dbReference type="Pfam" id="PF07171"/>
    </source>
</evidence>
<dbReference type="PIRSF" id="PIRSF012702">
    <property type="entry name" value="UCP012702"/>
    <property type="match status" value="1"/>
</dbReference>
<protein>
    <recommendedName>
        <fullName evidence="5">M81 family peptidase</fullName>
    </recommendedName>
</protein>
<evidence type="ECO:0008006" key="5">
    <source>
        <dbReference type="Google" id="ProtNLM"/>
    </source>
</evidence>
<dbReference type="Pfam" id="PF07364">
    <property type="entry name" value="DUF1485"/>
    <property type="match status" value="1"/>
</dbReference>
<name>A0ABX1XU69_9BACL</name>
<dbReference type="Pfam" id="PF07171">
    <property type="entry name" value="MlrC_C"/>
    <property type="match status" value="1"/>
</dbReference>
<feature type="domain" description="Microcystin LR degradation protein MlrC N-terminal" evidence="2">
    <location>
        <begin position="6"/>
        <end position="292"/>
    </location>
</feature>
<dbReference type="EMBL" id="WHOA01000072">
    <property type="protein sequence ID" value="NOU71601.1"/>
    <property type="molecule type" value="Genomic_DNA"/>
</dbReference>
<feature type="domain" description="Microcystin LR degradation protein MlrC C-terminal" evidence="1">
    <location>
        <begin position="305"/>
        <end position="476"/>
    </location>
</feature>
<accession>A0ABX1XU69</accession>
<reference evidence="3 4" key="1">
    <citation type="submission" date="2019-10" db="EMBL/GenBank/DDBJ databases">
        <title>Description of Paenibacillus terrestris sp. nov.</title>
        <authorList>
            <person name="Carlier A."/>
            <person name="Qi S."/>
        </authorList>
    </citation>
    <scope>NUCLEOTIDE SEQUENCE [LARGE SCALE GENOMIC DNA]</scope>
    <source>
        <strain evidence="3 4">LMG 31458</strain>
    </source>
</reference>